<dbReference type="AlphaFoldDB" id="A0A8X6ULU4"/>
<accession>A0A8X6ULU4</accession>
<reference evidence="1" key="1">
    <citation type="submission" date="2020-08" db="EMBL/GenBank/DDBJ databases">
        <title>Multicomponent nature underlies the extraordinary mechanical properties of spider dragline silk.</title>
        <authorList>
            <person name="Kono N."/>
            <person name="Nakamura H."/>
            <person name="Mori M."/>
            <person name="Yoshida Y."/>
            <person name="Ohtoshi R."/>
            <person name="Malay A.D."/>
            <person name="Moran D.A.P."/>
            <person name="Tomita M."/>
            <person name="Numata K."/>
            <person name="Arakawa K."/>
        </authorList>
    </citation>
    <scope>NUCLEOTIDE SEQUENCE</scope>
</reference>
<sequence>MLNKASQVLFALRLVKGTALPHLSELTLFTGFTKLLNISPQALPKEGILDSFKRLLGTHMTTEHKDTHLLHSSFLCPLWCAPKPMKIQHNTPAWSENCHHYASLIRLSAWTNFPSTLIDVFTNLLNFPSIACLGMTLPSKNSSRYCPIFRGNFIHIKPFIINSFVHLTIPKHSN</sequence>
<proteinExistence type="predicted"/>
<protein>
    <submittedName>
        <fullName evidence="1">Uncharacterized protein</fullName>
    </submittedName>
</protein>
<comment type="caution">
    <text evidence="1">The sequence shown here is derived from an EMBL/GenBank/DDBJ whole genome shotgun (WGS) entry which is preliminary data.</text>
</comment>
<keyword evidence="2" id="KW-1185">Reference proteome</keyword>
<evidence type="ECO:0000313" key="2">
    <source>
        <dbReference type="Proteomes" id="UP000887013"/>
    </source>
</evidence>
<organism evidence="1 2">
    <name type="scientific">Nephila pilipes</name>
    <name type="common">Giant wood spider</name>
    <name type="synonym">Nephila maculata</name>
    <dbReference type="NCBI Taxonomy" id="299642"/>
    <lineage>
        <taxon>Eukaryota</taxon>
        <taxon>Metazoa</taxon>
        <taxon>Ecdysozoa</taxon>
        <taxon>Arthropoda</taxon>
        <taxon>Chelicerata</taxon>
        <taxon>Arachnida</taxon>
        <taxon>Araneae</taxon>
        <taxon>Araneomorphae</taxon>
        <taxon>Entelegynae</taxon>
        <taxon>Araneoidea</taxon>
        <taxon>Nephilidae</taxon>
        <taxon>Nephila</taxon>
    </lineage>
</organism>
<gene>
    <name evidence="1" type="ORF">NPIL_89211</name>
</gene>
<name>A0A8X6ULU4_NEPPI</name>
<dbReference type="EMBL" id="BMAW01083716">
    <property type="protein sequence ID" value="GFU35331.1"/>
    <property type="molecule type" value="Genomic_DNA"/>
</dbReference>
<evidence type="ECO:0000313" key="1">
    <source>
        <dbReference type="EMBL" id="GFU35331.1"/>
    </source>
</evidence>
<dbReference type="Proteomes" id="UP000887013">
    <property type="component" value="Unassembled WGS sequence"/>
</dbReference>